<dbReference type="PRINTS" id="PR00922">
    <property type="entry name" value="DADACBPTASE3"/>
</dbReference>
<keyword evidence="4" id="KW-0121">Carboxypeptidase</keyword>
<dbReference type="Pfam" id="PF02113">
    <property type="entry name" value="Peptidase_S13"/>
    <property type="match status" value="1"/>
</dbReference>
<feature type="signal peptide" evidence="3">
    <location>
        <begin position="1"/>
        <end position="19"/>
    </location>
</feature>
<dbReference type="PATRIC" id="fig|320778.3.peg.3737"/>
<dbReference type="GO" id="GO:0000270">
    <property type="term" value="P:peptidoglycan metabolic process"/>
    <property type="evidence" value="ECO:0007669"/>
    <property type="project" value="TreeGrafter"/>
</dbReference>
<dbReference type="Gene3D" id="3.40.710.10">
    <property type="entry name" value="DD-peptidase/beta-lactamase superfamily"/>
    <property type="match status" value="2"/>
</dbReference>
<sequence length="471" mass="52039">MLRILFSTLALFLTTQVHASSISLQQALSQLPDGNDTALLVADSQTGEVLYQQRADQLQPPASTQKMLTALAAQLYLGPQYRFTTRVETRGNDLIFRFSGDPTLTRTQLTQLLQQLKKKGITSISGDILLNGGQFTSYERAPGWPWDILGVCYSAPASSLTLEHNCVQGALYSNRSLGEPTRVNIPSHQPITVTTNAVIVNKAQHEASHCELELDIAGTGNTYHLDGCLVKRDQPLPLKFAVQDTTDYISKILRSELTRQRISFKGKIKRDDKAQGQLVVQHQSQPLNVLLDIMVKASDNLIADNLTKTLGARYYKQPGSFKNGVAAIEAILKEKAGITLDNAVLVDGSGLSRNNRLTAEQMLQVIAYIRKHDNQLGLLKTFPVSGESGTLQYRRSIRQKPLQGQIHAKSGSLYGTYNLAGILTAKSGRELLFVQLVTNYHPPKQDKNAPAVTPPIQAFENTLYHTLYEQF</sequence>
<evidence type="ECO:0000313" key="4">
    <source>
        <dbReference type="EMBL" id="KLV07621.1"/>
    </source>
</evidence>
<dbReference type="NCBIfam" id="TIGR00666">
    <property type="entry name" value="PBP4"/>
    <property type="match status" value="1"/>
</dbReference>
<dbReference type="PANTHER" id="PTHR30023:SF0">
    <property type="entry name" value="PENICILLIN-SENSITIVE CARBOXYPEPTIDASE A"/>
    <property type="match status" value="1"/>
</dbReference>
<organism evidence="4 5">
    <name type="scientific">Photobacterium ganghwense</name>
    <dbReference type="NCBI Taxonomy" id="320778"/>
    <lineage>
        <taxon>Bacteria</taxon>
        <taxon>Pseudomonadati</taxon>
        <taxon>Pseudomonadota</taxon>
        <taxon>Gammaproteobacteria</taxon>
        <taxon>Vibrionales</taxon>
        <taxon>Vibrionaceae</taxon>
        <taxon>Photobacterium</taxon>
    </lineage>
</organism>
<keyword evidence="5" id="KW-1185">Reference proteome</keyword>
<dbReference type="PANTHER" id="PTHR30023">
    <property type="entry name" value="D-ALANYL-D-ALANINE CARBOXYPEPTIDASE"/>
    <property type="match status" value="1"/>
</dbReference>
<keyword evidence="2" id="KW-0378">Hydrolase</keyword>
<protein>
    <submittedName>
        <fullName evidence="4">D-alanyl-D-alanine carboxypeptidase</fullName>
    </submittedName>
</protein>
<name>A0A0J1H7F3_9GAMM</name>
<dbReference type="RefSeq" id="WP_047886492.1">
    <property type="nucleotide sequence ID" value="NZ_LDOU01000016.1"/>
</dbReference>
<dbReference type="GO" id="GO:0006508">
    <property type="term" value="P:proteolysis"/>
    <property type="evidence" value="ECO:0007669"/>
    <property type="project" value="InterPro"/>
</dbReference>
<dbReference type="Gene3D" id="3.50.80.20">
    <property type="entry name" value="D-Ala-D-Ala carboxypeptidase C, peptidase S13"/>
    <property type="match status" value="1"/>
</dbReference>
<dbReference type="SUPFAM" id="SSF56601">
    <property type="entry name" value="beta-lactamase/transpeptidase-like"/>
    <property type="match status" value="1"/>
</dbReference>
<comment type="caution">
    <text evidence="4">The sequence shown here is derived from an EMBL/GenBank/DDBJ whole genome shotgun (WGS) entry which is preliminary data.</text>
</comment>
<dbReference type="GO" id="GO:0004185">
    <property type="term" value="F:serine-type carboxypeptidase activity"/>
    <property type="evidence" value="ECO:0007669"/>
    <property type="project" value="InterPro"/>
</dbReference>
<keyword evidence="4" id="KW-0645">Protease</keyword>
<evidence type="ECO:0000256" key="3">
    <source>
        <dbReference type="SAM" id="SignalP"/>
    </source>
</evidence>
<dbReference type="InterPro" id="IPR012338">
    <property type="entry name" value="Beta-lactam/transpept-like"/>
</dbReference>
<feature type="chain" id="PRO_5005252230" evidence="3">
    <location>
        <begin position="20"/>
        <end position="471"/>
    </location>
</feature>
<dbReference type="OrthoDB" id="9802627at2"/>
<comment type="similarity">
    <text evidence="1">Belongs to the peptidase S13 family.</text>
</comment>
<keyword evidence="3" id="KW-0732">Signal</keyword>
<reference evidence="4 5" key="1">
    <citation type="submission" date="2015-05" db="EMBL/GenBank/DDBJ databases">
        <title>Photobacterium galathea sp. nov.</title>
        <authorList>
            <person name="Machado H."/>
            <person name="Gram L."/>
        </authorList>
    </citation>
    <scope>NUCLEOTIDE SEQUENCE [LARGE SCALE GENOMIC DNA]</scope>
    <source>
        <strain evidence="4 5">DSM 22954</strain>
    </source>
</reference>
<dbReference type="AlphaFoldDB" id="A0A0J1H7F3"/>
<evidence type="ECO:0000256" key="1">
    <source>
        <dbReference type="ARBA" id="ARBA00006096"/>
    </source>
</evidence>
<proteinExistence type="inferred from homology"/>
<dbReference type="InterPro" id="IPR000667">
    <property type="entry name" value="Peptidase_S13"/>
</dbReference>
<accession>A0A0J1H7F3</accession>
<dbReference type="STRING" id="320778.ABT57_17160"/>
<dbReference type="EMBL" id="LDOU01000016">
    <property type="protein sequence ID" value="KLV07621.1"/>
    <property type="molecule type" value="Genomic_DNA"/>
</dbReference>
<gene>
    <name evidence="4" type="ORF">ABT57_17160</name>
</gene>
<dbReference type="NCBIfam" id="NF008322">
    <property type="entry name" value="PRK11113.1"/>
    <property type="match status" value="1"/>
</dbReference>
<dbReference type="Proteomes" id="UP000035909">
    <property type="component" value="Unassembled WGS sequence"/>
</dbReference>
<evidence type="ECO:0000256" key="2">
    <source>
        <dbReference type="ARBA" id="ARBA00022801"/>
    </source>
</evidence>
<evidence type="ECO:0000313" key="5">
    <source>
        <dbReference type="Proteomes" id="UP000035909"/>
    </source>
</evidence>